<accession>A0ABX9SFC3</accession>
<sequence length="59" mass="5961">MLPEPVSGAPPRQRGQAGRVPGGAGCGGRLHRPAAQLIETALRVVYSAISPIISSVSVA</sequence>
<proteinExistence type="predicted"/>
<evidence type="ECO:0000313" key="3">
    <source>
        <dbReference type="Proteomes" id="UP000273626"/>
    </source>
</evidence>
<evidence type="ECO:0000256" key="1">
    <source>
        <dbReference type="SAM" id="MobiDB-lite"/>
    </source>
</evidence>
<protein>
    <submittedName>
        <fullName evidence="2">Uncharacterized protein</fullName>
    </submittedName>
</protein>
<dbReference type="Proteomes" id="UP000273626">
    <property type="component" value="Unassembled WGS sequence"/>
</dbReference>
<dbReference type="EMBL" id="RBLI01000001">
    <property type="protein sequence ID" value="RKS51407.1"/>
    <property type="molecule type" value="Genomic_DNA"/>
</dbReference>
<name>A0ABX9SFC3_PARPN</name>
<feature type="compositionally biased region" description="Low complexity" evidence="1">
    <location>
        <begin position="10"/>
        <end position="19"/>
    </location>
</feature>
<comment type="caution">
    <text evidence="2">The sequence shown here is derived from an EMBL/GenBank/DDBJ whole genome shotgun (WGS) entry which is preliminary data.</text>
</comment>
<feature type="region of interest" description="Disordered" evidence="1">
    <location>
        <begin position="1"/>
        <end position="27"/>
    </location>
</feature>
<organism evidence="2 3">
    <name type="scientific">Paracoccus pantotrophus</name>
    <name type="common">Thiosphaera pantotropha</name>
    <dbReference type="NCBI Taxonomy" id="82367"/>
    <lineage>
        <taxon>Bacteria</taxon>
        <taxon>Pseudomonadati</taxon>
        <taxon>Pseudomonadota</taxon>
        <taxon>Alphaproteobacteria</taxon>
        <taxon>Rhodobacterales</taxon>
        <taxon>Paracoccaceae</taxon>
        <taxon>Paracoccus</taxon>
    </lineage>
</organism>
<keyword evidence="3" id="KW-1185">Reference proteome</keyword>
<evidence type="ECO:0000313" key="2">
    <source>
        <dbReference type="EMBL" id="RKS51407.1"/>
    </source>
</evidence>
<reference evidence="2" key="1">
    <citation type="submission" date="2018-10" db="EMBL/GenBank/DDBJ databases">
        <title>Genomic Encyclopedia of Archaeal and Bacterial Type Strains, Phase II (KMG-II): from individual species to whole genera.</title>
        <authorList>
            <person name="Goeker M."/>
        </authorList>
    </citation>
    <scope>NUCLEOTIDE SEQUENCE [LARGE SCALE GENOMIC DNA]</scope>
    <source>
        <strain evidence="2">DSM 2944</strain>
    </source>
</reference>
<gene>
    <name evidence="2" type="ORF">BDE18_0653</name>
</gene>